<accession>A0A3G9K9D2</accession>
<name>A0A3G9K9D2_9ACTN</name>
<proteinExistence type="predicted"/>
<organism evidence="1 2">
    <name type="scientific">Parolsenella catena</name>
    <dbReference type="NCBI Taxonomy" id="2003188"/>
    <lineage>
        <taxon>Bacteria</taxon>
        <taxon>Bacillati</taxon>
        <taxon>Actinomycetota</taxon>
        <taxon>Coriobacteriia</taxon>
        <taxon>Coriobacteriales</taxon>
        <taxon>Atopobiaceae</taxon>
        <taxon>Parolsenella</taxon>
    </lineage>
</organism>
<dbReference type="KEGG" id="pcat:Pcatena_00370"/>
<evidence type="ECO:0000313" key="1">
    <source>
        <dbReference type="EMBL" id="BBH49450.1"/>
    </source>
</evidence>
<protein>
    <recommendedName>
        <fullName evidence="3">DUF559 domain-containing protein</fullName>
    </recommendedName>
</protein>
<gene>
    <name evidence="1" type="ORF">Pcatena_00370</name>
</gene>
<dbReference type="EMBL" id="AP019367">
    <property type="protein sequence ID" value="BBH49450.1"/>
    <property type="molecule type" value="Genomic_DNA"/>
</dbReference>
<evidence type="ECO:0000313" key="2">
    <source>
        <dbReference type="Proteomes" id="UP000273154"/>
    </source>
</evidence>
<dbReference type="Gene3D" id="3.40.960.10">
    <property type="entry name" value="VSR Endonuclease"/>
    <property type="match status" value="1"/>
</dbReference>
<evidence type="ECO:0008006" key="3">
    <source>
        <dbReference type="Google" id="ProtNLM"/>
    </source>
</evidence>
<reference evidence="2" key="1">
    <citation type="submission" date="2018-11" db="EMBL/GenBank/DDBJ databases">
        <title>Comparative genomics of Parolsenella catena and Libanicoccus massiliensis: Reclassification of Libanicoccus massiliensis as Parolsenella massiliensis comb. nov.</title>
        <authorList>
            <person name="Sakamoto M."/>
            <person name="Ikeyama N."/>
            <person name="Murakami T."/>
            <person name="Mori H."/>
            <person name="Yuki M."/>
            <person name="Ohkuma M."/>
        </authorList>
    </citation>
    <scope>NUCLEOTIDE SEQUENCE [LARGE SCALE GENOMIC DNA]</scope>
    <source>
        <strain evidence="2">JCM 31932</strain>
    </source>
</reference>
<keyword evidence="2" id="KW-1185">Reference proteome</keyword>
<dbReference type="Proteomes" id="UP000273154">
    <property type="component" value="Chromosome"/>
</dbReference>
<sequence>MDRLAGTSGFGGVYGAGIARPQRGSSIVIGYESALAFWRRSRVEDPALTRELLAQLYPDDMLATLDAEALAADTSLRPLELPNSPFERIHHAALALGLREPVDIVVGKDAARRRSPSARCHVWSGPVSDGLLVGVEPGVYICSPELIVAQLASELGLYKTISLAMELCGSYSLLVNGACEYGVPSSTSHSRISSVLRLSDSFRGIDVAKQAALYSIDGSASPRETVLAVMLSLPRRLGGWGCGKPLLNAEIMLSAAAARECSRSSLRADLLFDEADLDVEYQGREWHTKPEDRTSDEARQNALMMMGKSCLFISREQISDEARMDGIALLIRSRLGLRPYRRPLSTGMSLRRHQMMLDFGLA</sequence>
<dbReference type="AlphaFoldDB" id="A0A3G9K9D2"/>